<keyword evidence="1" id="KW-0812">Transmembrane</keyword>
<dbReference type="AlphaFoldDB" id="A0A2T6ZV41"/>
<keyword evidence="3" id="KW-1185">Reference proteome</keyword>
<comment type="caution">
    <text evidence="2">The sequence shown here is derived from an EMBL/GenBank/DDBJ whole genome shotgun (WGS) entry which is preliminary data.</text>
</comment>
<keyword evidence="1" id="KW-0472">Membrane</keyword>
<feature type="transmembrane region" description="Helical" evidence="1">
    <location>
        <begin position="20"/>
        <end position="45"/>
    </location>
</feature>
<name>A0A2T6ZV41_TUBBO</name>
<protein>
    <submittedName>
        <fullName evidence="2">Uncharacterized protein</fullName>
    </submittedName>
</protein>
<organism evidence="2 3">
    <name type="scientific">Tuber borchii</name>
    <name type="common">White truffle</name>
    <dbReference type="NCBI Taxonomy" id="42251"/>
    <lineage>
        <taxon>Eukaryota</taxon>
        <taxon>Fungi</taxon>
        <taxon>Dikarya</taxon>
        <taxon>Ascomycota</taxon>
        <taxon>Pezizomycotina</taxon>
        <taxon>Pezizomycetes</taxon>
        <taxon>Pezizales</taxon>
        <taxon>Tuberaceae</taxon>
        <taxon>Tuber</taxon>
    </lineage>
</organism>
<evidence type="ECO:0000256" key="1">
    <source>
        <dbReference type="SAM" id="Phobius"/>
    </source>
</evidence>
<proteinExistence type="predicted"/>
<evidence type="ECO:0000313" key="3">
    <source>
        <dbReference type="Proteomes" id="UP000244722"/>
    </source>
</evidence>
<feature type="transmembrane region" description="Helical" evidence="1">
    <location>
        <begin position="52"/>
        <end position="71"/>
    </location>
</feature>
<reference evidence="2 3" key="1">
    <citation type="submission" date="2017-04" db="EMBL/GenBank/DDBJ databases">
        <title>Draft genome sequence of Tuber borchii Vittad., a whitish edible truffle.</title>
        <authorList>
            <consortium name="DOE Joint Genome Institute"/>
            <person name="Murat C."/>
            <person name="Kuo A."/>
            <person name="Barry K.W."/>
            <person name="Clum A."/>
            <person name="Dockter R.B."/>
            <person name="Fauchery L."/>
            <person name="Iotti M."/>
            <person name="Kohler A."/>
            <person name="Labutti K."/>
            <person name="Lindquist E.A."/>
            <person name="Lipzen A."/>
            <person name="Ohm R.A."/>
            <person name="Wang M."/>
            <person name="Grigoriev I.V."/>
            <person name="Zambonelli A."/>
            <person name="Martin F.M."/>
        </authorList>
    </citation>
    <scope>NUCLEOTIDE SEQUENCE [LARGE SCALE GENOMIC DNA]</scope>
    <source>
        <strain evidence="2 3">Tbo3840</strain>
    </source>
</reference>
<dbReference type="Proteomes" id="UP000244722">
    <property type="component" value="Unassembled WGS sequence"/>
</dbReference>
<accession>A0A2T6ZV41</accession>
<gene>
    <name evidence="2" type="ORF">B9Z19DRAFT_836988</name>
</gene>
<keyword evidence="1" id="KW-1133">Transmembrane helix</keyword>
<dbReference type="EMBL" id="NESQ01000094">
    <property type="protein sequence ID" value="PUU79361.1"/>
    <property type="molecule type" value="Genomic_DNA"/>
</dbReference>
<evidence type="ECO:0000313" key="2">
    <source>
        <dbReference type="EMBL" id="PUU79361.1"/>
    </source>
</evidence>
<sequence>MRISLANSIVPSNFSTIDEVPAVCAIMSLVPCNHTSVLITFLFALTFFPHTGLVVVGAYLAIFMSLLPLLLCFSPVCSIRYPTATVFTVCV</sequence>